<reference evidence="1 2" key="1">
    <citation type="submission" date="2020-08" db="EMBL/GenBank/DDBJ databases">
        <authorList>
            <person name="Koutsovoulos G."/>
            <person name="Danchin GJ E."/>
        </authorList>
    </citation>
    <scope>NUCLEOTIDE SEQUENCE [LARGE SCALE GENOMIC DNA]</scope>
</reference>
<name>A0A6V7UPY3_MELEN</name>
<dbReference type="Proteomes" id="UP000580250">
    <property type="component" value="Unassembled WGS sequence"/>
</dbReference>
<sequence length="70" mass="8507">MRPEGSFYHVIKVVRKTKFIKKKNNYYEISILYECLTNIKINKKELLKENIESYKNKLLSSYWSEIKLNC</sequence>
<evidence type="ECO:0000313" key="1">
    <source>
        <dbReference type="EMBL" id="CAD2163118.1"/>
    </source>
</evidence>
<comment type="caution">
    <text evidence="1">The sequence shown here is derived from an EMBL/GenBank/DDBJ whole genome shotgun (WGS) entry which is preliminary data.</text>
</comment>
<dbReference type="AlphaFoldDB" id="A0A6V7UPY3"/>
<proteinExistence type="predicted"/>
<evidence type="ECO:0000313" key="2">
    <source>
        <dbReference type="Proteomes" id="UP000580250"/>
    </source>
</evidence>
<organism evidence="1 2">
    <name type="scientific">Meloidogyne enterolobii</name>
    <name type="common">Root-knot nematode worm</name>
    <name type="synonym">Meloidogyne mayaguensis</name>
    <dbReference type="NCBI Taxonomy" id="390850"/>
    <lineage>
        <taxon>Eukaryota</taxon>
        <taxon>Metazoa</taxon>
        <taxon>Ecdysozoa</taxon>
        <taxon>Nematoda</taxon>
        <taxon>Chromadorea</taxon>
        <taxon>Rhabditida</taxon>
        <taxon>Tylenchina</taxon>
        <taxon>Tylenchomorpha</taxon>
        <taxon>Tylenchoidea</taxon>
        <taxon>Meloidogynidae</taxon>
        <taxon>Meloidogyninae</taxon>
        <taxon>Meloidogyne</taxon>
    </lineage>
</organism>
<gene>
    <name evidence="1" type="ORF">MENT_LOCUS15810</name>
</gene>
<accession>A0A6V7UPY3</accession>
<protein>
    <submittedName>
        <fullName evidence="1">Uncharacterized protein</fullName>
    </submittedName>
</protein>
<dbReference type="EMBL" id="CAJEWN010000096">
    <property type="protein sequence ID" value="CAD2163118.1"/>
    <property type="molecule type" value="Genomic_DNA"/>
</dbReference>